<dbReference type="KEGG" id="pcy:PCYB_041560"/>
<reference evidence="3 4" key="1">
    <citation type="journal article" date="2012" name="Nat. Genet.">
        <title>Plasmodium cynomolgi genome sequences provide insight into Plasmodium vivax and the monkey malaria clade.</title>
        <authorList>
            <person name="Tachibana S."/>
            <person name="Sullivan S.A."/>
            <person name="Kawai S."/>
            <person name="Nakamura S."/>
            <person name="Kim H.R."/>
            <person name="Goto N."/>
            <person name="Arisue N."/>
            <person name="Palacpac N.M.Q."/>
            <person name="Honma H."/>
            <person name="Yagi M."/>
            <person name="Tougan T."/>
            <person name="Katakai Y."/>
            <person name="Kaneko O."/>
            <person name="Mita T."/>
            <person name="Kita K."/>
            <person name="Yasutomi Y."/>
            <person name="Sutton P.L."/>
            <person name="Shakhbatyan R."/>
            <person name="Horii T."/>
            <person name="Yasunaga T."/>
            <person name="Barnwell J.W."/>
            <person name="Escalante A.A."/>
            <person name="Carlton J.M."/>
            <person name="Tanabe K."/>
        </authorList>
    </citation>
    <scope>NUCLEOTIDE SEQUENCE [LARGE SCALE GENOMIC DNA]</scope>
    <source>
        <strain evidence="3 4">B</strain>
    </source>
</reference>
<keyword evidence="3" id="KW-0808">Transferase</keyword>
<accession>K6UQ77</accession>
<dbReference type="PhylomeDB" id="K6UQ77"/>
<dbReference type="InterPro" id="IPR008271">
    <property type="entry name" value="Ser/Thr_kinase_AS"/>
</dbReference>
<dbReference type="GO" id="GO:0044773">
    <property type="term" value="P:mitotic DNA damage checkpoint signaling"/>
    <property type="evidence" value="ECO:0007669"/>
    <property type="project" value="TreeGrafter"/>
</dbReference>
<feature type="region of interest" description="Disordered" evidence="1">
    <location>
        <begin position="1"/>
        <end position="87"/>
    </location>
</feature>
<gene>
    <name evidence="3" type="ORF">PCYB_041560</name>
</gene>
<evidence type="ECO:0000259" key="2">
    <source>
        <dbReference type="PROSITE" id="PS50011"/>
    </source>
</evidence>
<evidence type="ECO:0000313" key="3">
    <source>
        <dbReference type="EMBL" id="GAB64954.1"/>
    </source>
</evidence>
<feature type="region of interest" description="Disordered" evidence="1">
    <location>
        <begin position="113"/>
        <end position="136"/>
    </location>
</feature>
<feature type="compositionally biased region" description="Basic and acidic residues" evidence="1">
    <location>
        <begin position="17"/>
        <end position="35"/>
    </location>
</feature>
<dbReference type="GO" id="GO:0004674">
    <property type="term" value="F:protein serine/threonine kinase activity"/>
    <property type="evidence" value="ECO:0007669"/>
    <property type="project" value="TreeGrafter"/>
</dbReference>
<protein>
    <submittedName>
        <fullName evidence="3">Calcium-dependent protein kinase 4</fullName>
    </submittedName>
</protein>
<dbReference type="RefSeq" id="XP_004225355.1">
    <property type="nucleotide sequence ID" value="XM_004225307.1"/>
</dbReference>
<dbReference type="PANTHER" id="PTHR44167">
    <property type="entry name" value="OVARIAN-SPECIFIC SERINE/THREONINE-PROTEIN KINASE LOK-RELATED"/>
    <property type="match status" value="1"/>
</dbReference>
<feature type="compositionally biased region" description="Basic and acidic residues" evidence="1">
    <location>
        <begin position="114"/>
        <end position="136"/>
    </location>
</feature>
<dbReference type="eggNOG" id="KOG0610">
    <property type="taxonomic scope" value="Eukaryota"/>
</dbReference>
<dbReference type="Pfam" id="PF00069">
    <property type="entry name" value="Pkinase"/>
    <property type="match status" value="2"/>
</dbReference>
<dbReference type="GeneID" id="14695792"/>
<dbReference type="EMBL" id="DF157096">
    <property type="protein sequence ID" value="GAB64954.1"/>
    <property type="molecule type" value="Genomic_DNA"/>
</dbReference>
<feature type="domain" description="Protein kinase" evidence="2">
    <location>
        <begin position="165"/>
        <end position="507"/>
    </location>
</feature>
<evidence type="ECO:0000256" key="1">
    <source>
        <dbReference type="SAM" id="MobiDB-lite"/>
    </source>
</evidence>
<dbReference type="Gene3D" id="1.10.510.10">
    <property type="entry name" value="Transferase(Phosphotransferase) domain 1"/>
    <property type="match status" value="2"/>
</dbReference>
<dbReference type="SMART" id="SM00220">
    <property type="entry name" value="S_TKc"/>
    <property type="match status" value="1"/>
</dbReference>
<proteinExistence type="predicted"/>
<dbReference type="GO" id="GO:0005524">
    <property type="term" value="F:ATP binding"/>
    <property type="evidence" value="ECO:0007669"/>
    <property type="project" value="InterPro"/>
</dbReference>
<dbReference type="AlphaFoldDB" id="K6UQ77"/>
<dbReference type="PROSITE" id="PS50011">
    <property type="entry name" value="PROTEIN_KINASE_DOM"/>
    <property type="match status" value="1"/>
</dbReference>
<dbReference type="VEuPathDB" id="PlasmoDB:PCYB_041560"/>
<dbReference type="InterPro" id="IPR011009">
    <property type="entry name" value="Kinase-like_dom_sf"/>
</dbReference>
<keyword evidence="4" id="KW-1185">Reference proteome</keyword>
<dbReference type="PANTHER" id="PTHR44167:SF24">
    <property type="entry name" value="SERINE_THREONINE-PROTEIN KINASE CHK2"/>
    <property type="match status" value="1"/>
</dbReference>
<keyword evidence="3" id="KW-0418">Kinase</keyword>
<organism evidence="3 4">
    <name type="scientific">Plasmodium cynomolgi (strain B)</name>
    <dbReference type="NCBI Taxonomy" id="1120755"/>
    <lineage>
        <taxon>Eukaryota</taxon>
        <taxon>Sar</taxon>
        <taxon>Alveolata</taxon>
        <taxon>Apicomplexa</taxon>
        <taxon>Aconoidasida</taxon>
        <taxon>Haemosporida</taxon>
        <taxon>Plasmodiidae</taxon>
        <taxon>Plasmodium</taxon>
        <taxon>Plasmodium (Plasmodium)</taxon>
    </lineage>
</organism>
<dbReference type="Proteomes" id="UP000006319">
    <property type="component" value="Chromosome 4"/>
</dbReference>
<sequence>MANRKCRERRSGLRHNATRDSVEGREKNEAGKEDQGPFFSLFEDEEDEGINQTRGNKKKKLGSKNGEETSLERRQKSCLSSHDSSEDKNCVQGRAIEYVISVYQSEEVEEDDCEKGKPIRMKEGSNKDGRAKPHEEGVPNWTMTPCELSSSMCMHPKCTYYNKIYCIVGLIYCGEKSQVYKCMNVLNKKTYAMKVIVREERDDHHMNKFMQKYLFLKQNRHRNVIPIYDVFDKDNYYFIVMEYCEGCTLLDYFMSLVPGSLEIHEIKYIMKNLLLGLDFLHSNNIIHRDIKLENIMFKRKRKRDYECEEFGSCALRGVQRSGTGVGSADGRYKSGRKGQKNISLLRFQKNEGTRCSTFRELTKNYITKKRRKKERNNSYSDLCLIDMDMMERVMSSKFSPNRRSEVICGTAPYMSPESLDGIISTANDVWACGVILYALMDGRFPFQISNDMPVPLKKKILIHTKLNFDPFIWHDHPDVLDLCLKLLDPNPFTRIQNAREALIHYCFADMV</sequence>
<name>K6UQ77_PLACD</name>
<dbReference type="GO" id="GO:0005634">
    <property type="term" value="C:nucleus"/>
    <property type="evidence" value="ECO:0007669"/>
    <property type="project" value="TreeGrafter"/>
</dbReference>
<dbReference type="OrthoDB" id="248923at2759"/>
<evidence type="ECO:0000313" key="4">
    <source>
        <dbReference type="Proteomes" id="UP000006319"/>
    </source>
</evidence>
<dbReference type="PROSITE" id="PS00108">
    <property type="entry name" value="PROTEIN_KINASE_ST"/>
    <property type="match status" value="1"/>
</dbReference>
<dbReference type="InterPro" id="IPR000719">
    <property type="entry name" value="Prot_kinase_dom"/>
</dbReference>
<feature type="compositionally biased region" description="Basic and acidic residues" evidence="1">
    <location>
        <begin position="65"/>
        <end position="75"/>
    </location>
</feature>
<dbReference type="SUPFAM" id="SSF56112">
    <property type="entry name" value="Protein kinase-like (PK-like)"/>
    <property type="match status" value="1"/>
</dbReference>